<dbReference type="InterPro" id="IPR052155">
    <property type="entry name" value="Biofilm_reg_signaling"/>
</dbReference>
<dbReference type="Gene3D" id="3.30.70.270">
    <property type="match status" value="1"/>
</dbReference>
<evidence type="ECO:0000256" key="1">
    <source>
        <dbReference type="SAM" id="Phobius"/>
    </source>
</evidence>
<dbReference type="PROSITE" id="PS50113">
    <property type="entry name" value="PAC"/>
    <property type="match status" value="2"/>
</dbReference>
<dbReference type="SUPFAM" id="SSF55073">
    <property type="entry name" value="Nucleotide cyclase"/>
    <property type="match status" value="1"/>
</dbReference>
<accession>A0A1N6HFN6</accession>
<evidence type="ECO:0000259" key="2">
    <source>
        <dbReference type="PROSITE" id="PS50112"/>
    </source>
</evidence>
<dbReference type="PROSITE" id="PS50112">
    <property type="entry name" value="PAS"/>
    <property type="match status" value="1"/>
</dbReference>
<sequence length="598" mass="68208">MPYVDNPFFFILLLIIYTGAVIFLAYLFLLRKKPRCICALLWEKFITLRDVKRFSSKFRSTLYSSNAIIAIRFNIHTNNIIAINETGARLLSITKTHDSFDQKITHKDFLSKESLDGLIKELDQHKRVENYPAICTIDNSVHKILITAEKYDNGDIEAMIIDITKHFNIYQQIEDQNIFLQNILNALPVPVFVCDKTRQYPFTNKAFNKHFGNVHSDSFKKYEFLTTPLFKPHRGQESGCSQFHANSLPKFHTEFATSIDGQFHHFEVQRRPLRTNNGHLFGMVGVATDITHRKRIEQDLRDTTKRYKNLFWNAAEGITTVQKDGRLTEANPAMATICGYDSPEQLLEEVPFVEKLWRFPEQRAEYVQIVLENKTAIGYDFEFIRRDGTLGWMTISSNGKFDEHGNLEYTENIISDITQKKQSEIELTRSATIDSTTGINNRHALENHLASLLSATPATPFAVVFIDLNNFKPINDTHGHYTGDRVLEVIAHRLVANCRKSDFTARLGGDEFIVVLSGVDNKHTLHNITEVLLSAIEEPIILGDFTHIISASAGVSQYPHDGETIIDLLKAADASMYEMKRSSKASKINEQLQLLANS</sequence>
<evidence type="ECO:0000259" key="4">
    <source>
        <dbReference type="PROSITE" id="PS50887"/>
    </source>
</evidence>
<evidence type="ECO:0000313" key="5">
    <source>
        <dbReference type="EMBL" id="SIO18582.1"/>
    </source>
</evidence>
<feature type="domain" description="GGDEF" evidence="4">
    <location>
        <begin position="459"/>
        <end position="592"/>
    </location>
</feature>
<reference evidence="6" key="1">
    <citation type="submission" date="2016-11" db="EMBL/GenBank/DDBJ databases">
        <authorList>
            <person name="Varghese N."/>
            <person name="Submissions S."/>
        </authorList>
    </citation>
    <scope>NUCLEOTIDE SEQUENCE [LARGE SCALE GENOMIC DNA]</scope>
    <source>
        <strain evidence="6">DSM 17456</strain>
    </source>
</reference>
<feature type="domain" description="PAC" evidence="3">
    <location>
        <begin position="249"/>
        <end position="302"/>
    </location>
</feature>
<dbReference type="AlphaFoldDB" id="A0A1N6HFN6"/>
<feature type="domain" description="PAC" evidence="3">
    <location>
        <begin position="377"/>
        <end position="429"/>
    </location>
</feature>
<organism evidence="5 6">
    <name type="scientific">Halodesulfovibrio marinisediminis DSM 17456</name>
    <dbReference type="NCBI Taxonomy" id="1121457"/>
    <lineage>
        <taxon>Bacteria</taxon>
        <taxon>Pseudomonadati</taxon>
        <taxon>Thermodesulfobacteriota</taxon>
        <taxon>Desulfovibrionia</taxon>
        <taxon>Desulfovibrionales</taxon>
        <taxon>Desulfovibrionaceae</taxon>
        <taxon>Halodesulfovibrio</taxon>
    </lineage>
</organism>
<dbReference type="PANTHER" id="PTHR44757">
    <property type="entry name" value="DIGUANYLATE CYCLASE DGCP"/>
    <property type="match status" value="1"/>
</dbReference>
<gene>
    <name evidence="5" type="ORF">SAMN02745161_2181</name>
</gene>
<keyword evidence="6" id="KW-1185">Reference proteome</keyword>
<dbReference type="EMBL" id="FSRG01000005">
    <property type="protein sequence ID" value="SIO18582.1"/>
    <property type="molecule type" value="Genomic_DNA"/>
</dbReference>
<dbReference type="InterPro" id="IPR035965">
    <property type="entry name" value="PAS-like_dom_sf"/>
</dbReference>
<dbReference type="Proteomes" id="UP000184694">
    <property type="component" value="Unassembled WGS sequence"/>
</dbReference>
<dbReference type="OrthoDB" id="5333838at2"/>
<dbReference type="InterPro" id="IPR000700">
    <property type="entry name" value="PAS-assoc_C"/>
</dbReference>
<feature type="domain" description="PAS" evidence="2">
    <location>
        <begin position="303"/>
        <end position="344"/>
    </location>
</feature>
<dbReference type="Gene3D" id="3.30.450.20">
    <property type="entry name" value="PAS domain"/>
    <property type="match status" value="2"/>
</dbReference>
<dbReference type="InterPro" id="IPR043128">
    <property type="entry name" value="Rev_trsase/Diguanyl_cyclase"/>
</dbReference>
<dbReference type="NCBIfam" id="TIGR00229">
    <property type="entry name" value="sensory_box"/>
    <property type="match status" value="2"/>
</dbReference>
<keyword evidence="1" id="KW-1133">Transmembrane helix</keyword>
<dbReference type="PROSITE" id="PS50887">
    <property type="entry name" value="GGDEF"/>
    <property type="match status" value="1"/>
</dbReference>
<keyword evidence="1" id="KW-0472">Membrane</keyword>
<dbReference type="CDD" id="cd00130">
    <property type="entry name" value="PAS"/>
    <property type="match status" value="1"/>
</dbReference>
<dbReference type="Pfam" id="PF00990">
    <property type="entry name" value="GGDEF"/>
    <property type="match status" value="1"/>
</dbReference>
<dbReference type="InterPro" id="IPR000160">
    <property type="entry name" value="GGDEF_dom"/>
</dbReference>
<dbReference type="SMART" id="SM00267">
    <property type="entry name" value="GGDEF"/>
    <property type="match status" value="1"/>
</dbReference>
<dbReference type="InterPro" id="IPR029787">
    <property type="entry name" value="Nucleotide_cyclase"/>
</dbReference>
<dbReference type="PANTHER" id="PTHR44757:SF2">
    <property type="entry name" value="BIOFILM ARCHITECTURE MAINTENANCE PROTEIN MBAA"/>
    <property type="match status" value="1"/>
</dbReference>
<dbReference type="CDD" id="cd01949">
    <property type="entry name" value="GGDEF"/>
    <property type="match status" value="1"/>
</dbReference>
<dbReference type="Pfam" id="PF13426">
    <property type="entry name" value="PAS_9"/>
    <property type="match status" value="2"/>
</dbReference>
<name>A0A1N6HFN6_9BACT</name>
<feature type="transmembrane region" description="Helical" evidence="1">
    <location>
        <begin position="6"/>
        <end position="29"/>
    </location>
</feature>
<dbReference type="RefSeq" id="WP_074216946.1">
    <property type="nucleotide sequence ID" value="NZ_FSRG01000005.1"/>
</dbReference>
<evidence type="ECO:0000259" key="3">
    <source>
        <dbReference type="PROSITE" id="PS50113"/>
    </source>
</evidence>
<keyword evidence="1" id="KW-0812">Transmembrane</keyword>
<dbReference type="NCBIfam" id="TIGR00254">
    <property type="entry name" value="GGDEF"/>
    <property type="match status" value="1"/>
</dbReference>
<dbReference type="InterPro" id="IPR000014">
    <property type="entry name" value="PAS"/>
</dbReference>
<protein>
    <submittedName>
        <fullName evidence="5">PAS domain S-box-containing protein/diguanylate cyclase (GGDEF) domain-containing protein</fullName>
    </submittedName>
</protein>
<proteinExistence type="predicted"/>
<dbReference type="STRING" id="1121457.SAMN02745161_2181"/>
<dbReference type="SUPFAM" id="SSF55785">
    <property type="entry name" value="PYP-like sensor domain (PAS domain)"/>
    <property type="match status" value="2"/>
</dbReference>
<evidence type="ECO:0000313" key="6">
    <source>
        <dbReference type="Proteomes" id="UP000184694"/>
    </source>
</evidence>